<proteinExistence type="predicted"/>
<dbReference type="AlphaFoldDB" id="E1L574"/>
<accession>E1L574</accession>
<comment type="caution">
    <text evidence="2">The sequence shown here is derived from an EMBL/GenBank/DDBJ whole genome shotgun (WGS) entry which is preliminary data.</text>
</comment>
<dbReference type="RefSeq" id="WP_005376179.1">
    <property type="nucleotide sequence ID" value="NZ_AEDR01000019.1"/>
</dbReference>
<evidence type="ECO:0000256" key="1">
    <source>
        <dbReference type="SAM" id="Phobius"/>
    </source>
</evidence>
<reference evidence="2 3" key="1">
    <citation type="submission" date="2010-08" db="EMBL/GenBank/DDBJ databases">
        <authorList>
            <person name="Durkin A.S."/>
            <person name="Madupu R."/>
            <person name="Torralba M."/>
            <person name="Gillis M."/>
            <person name="Methe B."/>
            <person name="Sutton G."/>
            <person name="Nelson K.E."/>
        </authorList>
    </citation>
    <scope>NUCLEOTIDE SEQUENCE [LARGE SCALE GENOMIC DNA]</scope>
    <source>
        <strain evidence="2 3">ACS-049-V-Sch6</strain>
    </source>
</reference>
<dbReference type="EMBL" id="AEDR01000019">
    <property type="protein sequence ID" value="EFL56540.1"/>
    <property type="molecule type" value="Genomic_DNA"/>
</dbReference>
<protein>
    <submittedName>
        <fullName evidence="2">Uncharacterized protein</fullName>
    </submittedName>
</protein>
<gene>
    <name evidence="2" type="ORF">HMPREF9321_1369</name>
</gene>
<sequence length="188" mass="22099">MDFFTIIIQFITVLFASILGPIGLNWFKNKNKIEVQRKKIALKLYQQLQDYCFILAKSINNHYNALTTLYRDAEGQYECSIGKLQWYHSIPSIEIDDQIYILDDDIVCSFFLFVRKSQYTEFDLQSLESIDIELIIDSYCETTYTLVKNAMVICDLLGKKYGIPFSNENWLDLIPNRLKEENKDLKLC</sequence>
<feature type="transmembrane region" description="Helical" evidence="1">
    <location>
        <begin position="6"/>
        <end position="27"/>
    </location>
</feature>
<keyword evidence="1" id="KW-1133">Transmembrane helix</keyword>
<keyword evidence="1" id="KW-0812">Transmembrane</keyword>
<evidence type="ECO:0000313" key="2">
    <source>
        <dbReference type="EMBL" id="EFL56540.1"/>
    </source>
</evidence>
<evidence type="ECO:0000313" key="3">
    <source>
        <dbReference type="Proteomes" id="UP000004211"/>
    </source>
</evidence>
<organism evidence="2 3">
    <name type="scientific">Veillonella atypica ACS-049-V-Sch6</name>
    <dbReference type="NCBI Taxonomy" id="866776"/>
    <lineage>
        <taxon>Bacteria</taxon>
        <taxon>Bacillati</taxon>
        <taxon>Bacillota</taxon>
        <taxon>Negativicutes</taxon>
        <taxon>Veillonellales</taxon>
        <taxon>Veillonellaceae</taxon>
        <taxon>Veillonella</taxon>
    </lineage>
</organism>
<keyword evidence="1" id="KW-0472">Membrane</keyword>
<dbReference type="Proteomes" id="UP000004211">
    <property type="component" value="Unassembled WGS sequence"/>
</dbReference>
<name>E1L574_9FIRM</name>